<accession>A0A7C9DK14</accession>
<name>A0A7C9DK14_OPUST</name>
<evidence type="ECO:0000256" key="1">
    <source>
        <dbReference type="SAM" id="MobiDB-lite"/>
    </source>
</evidence>
<reference evidence="2" key="2">
    <citation type="submission" date="2020-07" db="EMBL/GenBank/DDBJ databases">
        <authorList>
            <person name="Vera ALvarez R."/>
            <person name="Arias-Moreno D.M."/>
            <person name="Jimenez-Jacinto V."/>
            <person name="Jimenez-Bremont J.F."/>
            <person name="Swaminathan K."/>
            <person name="Moose S.P."/>
            <person name="Guerrero-Gonzalez M.L."/>
            <person name="Marino-Ramirez L."/>
            <person name="Landsman D."/>
            <person name="Rodriguez-Kessler M."/>
            <person name="Delgado-Sanchez P."/>
        </authorList>
    </citation>
    <scope>NUCLEOTIDE SEQUENCE</scope>
    <source>
        <tissue evidence="2">Cladode</tissue>
    </source>
</reference>
<sequence length="99" mass="11349">MKMETTVCGIHSFPLFSHFNSSISLSDPKLNIKYPLSTYRLSSSAMISYAHKQKSPPPAKPKTEENNRRRHRTGLLEPREKTQKLKLDVSPHRAGQFQL</sequence>
<feature type="region of interest" description="Disordered" evidence="1">
    <location>
        <begin position="49"/>
        <end position="99"/>
    </location>
</feature>
<dbReference type="AlphaFoldDB" id="A0A7C9DK14"/>
<dbReference type="EMBL" id="GISG01140896">
    <property type="protein sequence ID" value="MBA4645081.1"/>
    <property type="molecule type" value="Transcribed_RNA"/>
</dbReference>
<organism evidence="2">
    <name type="scientific">Opuntia streptacantha</name>
    <name type="common">Prickly pear cactus</name>
    <name type="synonym">Opuntia cardona</name>
    <dbReference type="NCBI Taxonomy" id="393608"/>
    <lineage>
        <taxon>Eukaryota</taxon>
        <taxon>Viridiplantae</taxon>
        <taxon>Streptophyta</taxon>
        <taxon>Embryophyta</taxon>
        <taxon>Tracheophyta</taxon>
        <taxon>Spermatophyta</taxon>
        <taxon>Magnoliopsida</taxon>
        <taxon>eudicotyledons</taxon>
        <taxon>Gunneridae</taxon>
        <taxon>Pentapetalae</taxon>
        <taxon>Caryophyllales</taxon>
        <taxon>Cactineae</taxon>
        <taxon>Cactaceae</taxon>
        <taxon>Opuntioideae</taxon>
        <taxon>Opuntia</taxon>
    </lineage>
</organism>
<evidence type="ECO:0000313" key="2">
    <source>
        <dbReference type="EMBL" id="MBA4645081.1"/>
    </source>
</evidence>
<proteinExistence type="predicted"/>
<protein>
    <submittedName>
        <fullName evidence="2">Uncharacterized protein</fullName>
    </submittedName>
</protein>
<feature type="compositionally biased region" description="Basic and acidic residues" evidence="1">
    <location>
        <begin position="77"/>
        <end position="91"/>
    </location>
</feature>
<reference evidence="2" key="1">
    <citation type="journal article" date="2013" name="J. Plant Res.">
        <title>Effect of fungi and light on seed germination of three Opuntia species from semiarid lands of central Mexico.</title>
        <authorList>
            <person name="Delgado-Sanchez P."/>
            <person name="Jimenez-Bremont J.F."/>
            <person name="Guerrero-Gonzalez Mde L."/>
            <person name="Flores J."/>
        </authorList>
    </citation>
    <scope>NUCLEOTIDE SEQUENCE</scope>
    <source>
        <tissue evidence="2">Cladode</tissue>
    </source>
</reference>